<keyword evidence="2" id="KW-1185">Reference proteome</keyword>
<reference evidence="1" key="1">
    <citation type="submission" date="2021-02" db="EMBL/GenBank/DDBJ databases">
        <authorList>
            <person name="Nowell W R."/>
        </authorList>
    </citation>
    <scope>NUCLEOTIDE SEQUENCE</scope>
</reference>
<comment type="caution">
    <text evidence="1">The sequence shown here is derived from an EMBL/GenBank/DDBJ whole genome shotgun (WGS) entry which is preliminary data.</text>
</comment>
<dbReference type="Proteomes" id="UP000663828">
    <property type="component" value="Unassembled WGS sequence"/>
</dbReference>
<accession>A0A814CE89</accession>
<dbReference type="AlphaFoldDB" id="A0A814CE89"/>
<protein>
    <submittedName>
        <fullName evidence="1">Uncharacterized protein</fullName>
    </submittedName>
</protein>
<dbReference type="EMBL" id="CAJNOR010000526">
    <property type="protein sequence ID" value="CAF0938954.1"/>
    <property type="molecule type" value="Genomic_DNA"/>
</dbReference>
<evidence type="ECO:0000313" key="1">
    <source>
        <dbReference type="EMBL" id="CAF0938954.1"/>
    </source>
</evidence>
<name>A0A814CE89_ADIRI</name>
<evidence type="ECO:0000313" key="2">
    <source>
        <dbReference type="Proteomes" id="UP000663828"/>
    </source>
</evidence>
<sequence length="109" mass="12058">MEAIEQLLALSQNNLHQPTFDLQPARIDMATVEPVDVPIFPAPPYAAVVATTNEAEAMEADNIINNAPPNINHHSMMDRNLSVHVEELDFPRGSDVEEINFKVICPPTN</sequence>
<gene>
    <name evidence="1" type="ORF">XAT740_LOCUS10008</name>
</gene>
<proteinExistence type="predicted"/>
<organism evidence="1 2">
    <name type="scientific">Adineta ricciae</name>
    <name type="common">Rotifer</name>
    <dbReference type="NCBI Taxonomy" id="249248"/>
    <lineage>
        <taxon>Eukaryota</taxon>
        <taxon>Metazoa</taxon>
        <taxon>Spiralia</taxon>
        <taxon>Gnathifera</taxon>
        <taxon>Rotifera</taxon>
        <taxon>Eurotatoria</taxon>
        <taxon>Bdelloidea</taxon>
        <taxon>Adinetida</taxon>
        <taxon>Adinetidae</taxon>
        <taxon>Adineta</taxon>
    </lineage>
</organism>